<dbReference type="EMBL" id="QKZT01000006">
    <property type="protein sequence ID" value="PZX53246.1"/>
    <property type="molecule type" value="Genomic_DNA"/>
</dbReference>
<comment type="caution">
    <text evidence="1">The sequence shown here is derived from an EMBL/GenBank/DDBJ whole genome shotgun (WGS) entry which is preliminary data.</text>
</comment>
<organism evidence="1 2">
    <name type="scientific">Algoriphagus chordae</name>
    <dbReference type="NCBI Taxonomy" id="237019"/>
    <lineage>
        <taxon>Bacteria</taxon>
        <taxon>Pseudomonadati</taxon>
        <taxon>Bacteroidota</taxon>
        <taxon>Cytophagia</taxon>
        <taxon>Cytophagales</taxon>
        <taxon>Cyclobacteriaceae</taxon>
        <taxon>Algoriphagus</taxon>
    </lineage>
</organism>
<dbReference type="InterPro" id="IPR025345">
    <property type="entry name" value="DUF4249"/>
</dbReference>
<name>A0A2W7R1Z6_9BACT</name>
<sequence>MAGQITLSKNRSSWLLVVLISMLIGSCVEKIEFPLNKGLAKLVVSGQVSNLQENRFVFLSETTSKDRKPVFSGNYYVLNDLPNPVSEAELTLVGEDGSQSNFTEIEPGKYQLEASVEILNGVAYYLDIVVQGERYQSIPESLPEQVGEDELSYTFSRDIIQDQPETAFISIHTTTTLPSQKGGYYFRWDVDEVYYWDLTFFPNPFNQPPPDCYVFGFPDPQRISLLNGDLINSPGGKSTQLVAERILDDSFLSRHYFNVRLTSLNKSAFEYWRKVRELVNNSGSVFDTPPAPIYGNIQNVNRPDEVVLGNFEIARVSQKRIYTTRADVPFFEEEVCTYDPQRPYEDYPKTCLRCSEFPSSTNATPHWWFDQ</sequence>
<evidence type="ECO:0000313" key="2">
    <source>
        <dbReference type="Proteomes" id="UP000248882"/>
    </source>
</evidence>
<gene>
    <name evidence="1" type="ORF">LV85_01664</name>
</gene>
<dbReference type="Proteomes" id="UP000248882">
    <property type="component" value="Unassembled WGS sequence"/>
</dbReference>
<evidence type="ECO:0000313" key="1">
    <source>
        <dbReference type="EMBL" id="PZX53246.1"/>
    </source>
</evidence>
<proteinExistence type="predicted"/>
<keyword evidence="2" id="KW-1185">Reference proteome</keyword>
<protein>
    <submittedName>
        <fullName evidence="1">Uncharacterized protein DUF4249</fullName>
    </submittedName>
</protein>
<dbReference type="Pfam" id="PF14054">
    <property type="entry name" value="DUF4249"/>
    <property type="match status" value="1"/>
</dbReference>
<accession>A0A2W7R1Z6</accession>
<reference evidence="1 2" key="1">
    <citation type="submission" date="2018-06" db="EMBL/GenBank/DDBJ databases">
        <title>Genomic Encyclopedia of Archaeal and Bacterial Type Strains, Phase II (KMG-II): from individual species to whole genera.</title>
        <authorList>
            <person name="Goeker M."/>
        </authorList>
    </citation>
    <scope>NUCLEOTIDE SEQUENCE [LARGE SCALE GENOMIC DNA]</scope>
    <source>
        <strain evidence="1 2">DSM 19830</strain>
    </source>
</reference>
<dbReference type="AlphaFoldDB" id="A0A2W7R1Z6"/>